<sequence>MDSTKCNVHQKACTKMLLIFIHFISRYSPPWVKIFGEVRLSPFYDMEDLQAKVQSYVADLNANITSLEGKHGPENKSGKLELTFEKHYLEGISCSLYSLGYKCVNIHETSGGLHAAITEVLGNTQPFSISVSLPLVRDLQRAGLDLTLTGFGKSSVYHGNNEYCQLSDMANAIKILSRTIAYVYASSPHPPSRDRSLPNCPLPVFHISNHDYTFLINTSKKRVRVEIAIVCVEIAKACVQIAAPIWKYYTLKGTTRRPSKRVWTLFSKKQGYACYFRKKRGHE</sequence>
<evidence type="ECO:0000313" key="2">
    <source>
        <dbReference type="Proteomes" id="UP001163321"/>
    </source>
</evidence>
<comment type="caution">
    <text evidence="1">The sequence shown here is derived from an EMBL/GenBank/DDBJ whole genome shotgun (WGS) entry which is preliminary data.</text>
</comment>
<keyword evidence="2" id="KW-1185">Reference proteome</keyword>
<dbReference type="EMBL" id="CM047581">
    <property type="protein sequence ID" value="KAI9916115.1"/>
    <property type="molecule type" value="Genomic_DNA"/>
</dbReference>
<accession>A0ACC0WDD6</accession>
<dbReference type="Proteomes" id="UP001163321">
    <property type="component" value="Chromosome 2"/>
</dbReference>
<gene>
    <name evidence="1" type="ORF">PsorP6_018216</name>
</gene>
<organism evidence="1 2">
    <name type="scientific">Peronosclerospora sorghi</name>
    <dbReference type="NCBI Taxonomy" id="230839"/>
    <lineage>
        <taxon>Eukaryota</taxon>
        <taxon>Sar</taxon>
        <taxon>Stramenopiles</taxon>
        <taxon>Oomycota</taxon>
        <taxon>Peronosporomycetes</taxon>
        <taxon>Peronosporales</taxon>
        <taxon>Peronosporaceae</taxon>
        <taxon>Peronosclerospora</taxon>
    </lineage>
</organism>
<proteinExistence type="predicted"/>
<name>A0ACC0WDD6_9STRA</name>
<protein>
    <submittedName>
        <fullName evidence="1">Uncharacterized protein</fullName>
    </submittedName>
</protein>
<evidence type="ECO:0000313" key="1">
    <source>
        <dbReference type="EMBL" id="KAI9916115.1"/>
    </source>
</evidence>
<reference evidence="1 2" key="1">
    <citation type="journal article" date="2022" name="bioRxiv">
        <title>The genome of the oomycete Peronosclerospora sorghi, a cosmopolitan pathogen of maize and sorghum, is inflated with dispersed pseudogenes.</title>
        <authorList>
            <person name="Fletcher K."/>
            <person name="Martin F."/>
            <person name="Isakeit T."/>
            <person name="Cavanaugh K."/>
            <person name="Magill C."/>
            <person name="Michelmore R."/>
        </authorList>
    </citation>
    <scope>NUCLEOTIDE SEQUENCE [LARGE SCALE GENOMIC DNA]</scope>
    <source>
        <strain evidence="1">P6</strain>
    </source>
</reference>